<organism evidence="1 2">
    <name type="scientific">Ceratodon purpureus</name>
    <name type="common">Fire moss</name>
    <name type="synonym">Dicranum purpureum</name>
    <dbReference type="NCBI Taxonomy" id="3225"/>
    <lineage>
        <taxon>Eukaryota</taxon>
        <taxon>Viridiplantae</taxon>
        <taxon>Streptophyta</taxon>
        <taxon>Embryophyta</taxon>
        <taxon>Bryophyta</taxon>
        <taxon>Bryophytina</taxon>
        <taxon>Bryopsida</taxon>
        <taxon>Dicranidae</taxon>
        <taxon>Pseudoditrichales</taxon>
        <taxon>Ditrichaceae</taxon>
        <taxon>Ceratodon</taxon>
    </lineage>
</organism>
<sequence length="61" mass="6993">MWMIPCCALVSLDPEGLWNKEILTIVYNRITIDNALFHIDRSSACKEKNAKDAVLPYRGVR</sequence>
<keyword evidence="2" id="KW-1185">Reference proteome</keyword>
<dbReference type="AlphaFoldDB" id="A0A8T0HJM8"/>
<evidence type="ECO:0000313" key="1">
    <source>
        <dbReference type="EMBL" id="KAG0570992.1"/>
    </source>
</evidence>
<dbReference type="Proteomes" id="UP000822688">
    <property type="component" value="Chromosome 6"/>
</dbReference>
<reference evidence="1 2" key="1">
    <citation type="submission" date="2020-06" db="EMBL/GenBank/DDBJ databases">
        <title>WGS assembly of Ceratodon purpureus strain R40.</title>
        <authorList>
            <person name="Carey S.B."/>
            <person name="Jenkins J."/>
            <person name="Shu S."/>
            <person name="Lovell J.T."/>
            <person name="Sreedasyam A."/>
            <person name="Maumus F."/>
            <person name="Tiley G.P."/>
            <person name="Fernandez-Pozo N."/>
            <person name="Barry K."/>
            <person name="Chen C."/>
            <person name="Wang M."/>
            <person name="Lipzen A."/>
            <person name="Daum C."/>
            <person name="Saski C.A."/>
            <person name="Payton A.C."/>
            <person name="Mcbreen J.C."/>
            <person name="Conrad R.E."/>
            <person name="Kollar L.M."/>
            <person name="Olsson S."/>
            <person name="Huttunen S."/>
            <person name="Landis J.B."/>
            <person name="Wickett N.J."/>
            <person name="Johnson M.G."/>
            <person name="Rensing S.A."/>
            <person name="Grimwood J."/>
            <person name="Schmutz J."/>
            <person name="Mcdaniel S.F."/>
        </authorList>
    </citation>
    <scope>NUCLEOTIDE SEQUENCE [LARGE SCALE GENOMIC DNA]</scope>
    <source>
        <strain evidence="1 2">R40</strain>
    </source>
</reference>
<dbReference type="EMBL" id="CM026427">
    <property type="protein sequence ID" value="KAG0570992.1"/>
    <property type="molecule type" value="Genomic_DNA"/>
</dbReference>
<proteinExistence type="predicted"/>
<gene>
    <name evidence="1" type="ORF">KC19_6G203200</name>
</gene>
<evidence type="ECO:0000313" key="2">
    <source>
        <dbReference type="Proteomes" id="UP000822688"/>
    </source>
</evidence>
<name>A0A8T0HJM8_CERPU</name>
<comment type="caution">
    <text evidence="1">The sequence shown here is derived from an EMBL/GenBank/DDBJ whole genome shotgun (WGS) entry which is preliminary data.</text>
</comment>
<protein>
    <submittedName>
        <fullName evidence="1">Uncharacterized protein</fullName>
    </submittedName>
</protein>
<accession>A0A8T0HJM8</accession>